<dbReference type="EMBL" id="JADCTT010000004">
    <property type="protein sequence ID" value="KAF9753729.1"/>
    <property type="molecule type" value="Genomic_DNA"/>
</dbReference>
<sequence length="131" mass="15033">MGAQTTKRKVWIPTRRTRQGNIIRDGRDAWEYQEGETREAALFGWTHLKAEGDDQARKVQVDEGRNKLQARASAEKKAEREGRKEEQWARTGQKWAGRRGQSLSRHQLCPAASRLIRPSASVHIFLSTPRV</sequence>
<accession>A0A8H7ND77</accession>
<feature type="compositionally biased region" description="Basic and acidic residues" evidence="1">
    <location>
        <begin position="73"/>
        <end position="88"/>
    </location>
</feature>
<evidence type="ECO:0000313" key="2">
    <source>
        <dbReference type="EMBL" id="KAF9753729.1"/>
    </source>
</evidence>
<evidence type="ECO:0000313" key="3">
    <source>
        <dbReference type="Proteomes" id="UP000616885"/>
    </source>
</evidence>
<reference evidence="2" key="1">
    <citation type="submission" date="2020-10" db="EMBL/GenBank/DDBJ databases">
        <title>High-Quality Genome Resource of Clonostachys rosea strain S41 by Oxford Nanopore Long-Read Sequencing.</title>
        <authorList>
            <person name="Wang H."/>
        </authorList>
    </citation>
    <scope>NUCLEOTIDE SEQUENCE</scope>
    <source>
        <strain evidence="2">S41</strain>
    </source>
</reference>
<proteinExistence type="predicted"/>
<gene>
    <name evidence="2" type="ORF">IM811_012487</name>
</gene>
<evidence type="ECO:0000256" key="1">
    <source>
        <dbReference type="SAM" id="MobiDB-lite"/>
    </source>
</evidence>
<name>A0A8H7ND77_BIOOC</name>
<feature type="compositionally biased region" description="Basic and acidic residues" evidence="1">
    <location>
        <begin position="56"/>
        <end position="66"/>
    </location>
</feature>
<protein>
    <submittedName>
        <fullName evidence="2">Uncharacterized protein</fullName>
    </submittedName>
</protein>
<dbReference type="Proteomes" id="UP000616885">
    <property type="component" value="Unassembled WGS sequence"/>
</dbReference>
<comment type="caution">
    <text evidence="2">The sequence shown here is derived from an EMBL/GenBank/DDBJ whole genome shotgun (WGS) entry which is preliminary data.</text>
</comment>
<feature type="region of interest" description="Disordered" evidence="1">
    <location>
        <begin position="56"/>
        <end position="101"/>
    </location>
</feature>
<organism evidence="2 3">
    <name type="scientific">Bionectria ochroleuca</name>
    <name type="common">Gliocladium roseum</name>
    <dbReference type="NCBI Taxonomy" id="29856"/>
    <lineage>
        <taxon>Eukaryota</taxon>
        <taxon>Fungi</taxon>
        <taxon>Dikarya</taxon>
        <taxon>Ascomycota</taxon>
        <taxon>Pezizomycotina</taxon>
        <taxon>Sordariomycetes</taxon>
        <taxon>Hypocreomycetidae</taxon>
        <taxon>Hypocreales</taxon>
        <taxon>Bionectriaceae</taxon>
        <taxon>Clonostachys</taxon>
    </lineage>
</organism>
<dbReference type="AlphaFoldDB" id="A0A8H7ND77"/>